<keyword evidence="4" id="KW-1185">Reference proteome</keyword>
<dbReference type="GO" id="GO:0006508">
    <property type="term" value="P:proteolysis"/>
    <property type="evidence" value="ECO:0007669"/>
    <property type="project" value="InterPro"/>
</dbReference>
<dbReference type="Gene3D" id="2.40.70.10">
    <property type="entry name" value="Acid Proteases"/>
    <property type="match status" value="1"/>
</dbReference>
<accession>W7A3K1</accession>
<dbReference type="OrthoDB" id="377242at2759"/>
<sequence>MPVLFGFVLLSLLLFDFYDTLKLRKSGDHIIHVSEKGGSLATPWSLSHSTNRRHLFIHNKNGFEGRLRCERKNAGVKRRKEELFLSREEARGTKNEIEMDTFKMKMETFKSPSGNEFLCAKLMMNDEEKRFIVDLSSDNSFLFWRGDDFLFKGNRSNGGYAGEAERGPPRLSFGQEDIQNVHEELYLNNTKVQVEKMIKAKENRDKKHFQFYLMEDKEIDKNLDGIIGFDFFSNFDTFLFDTKSMKIELGGDAASNWIQQWERIPEGHCHRVELHKYSNHIKYLSVDVNKQMYKGLLDSGTSKTLLINNAVKLEPEDQHDESVSVENILNQRFTVRKLKKVNRFAILSKEGEVGLPLQMKEVYASENVFPYLDSNVVLLGLDFLLNRKFLFDLKKGTLHIYCESSGCSSNPISEGNSVGDSPIPGEIKNHHRIDELEVDKKCAEIYEQLKNKELSFLHITKDLEKDNIDMHDCKSTNDVIKRYAIKVLYGKEHLPRREPIRKDPEFDRRYKEMTTFFKKLSPEEKQNMLNKMVHSLRSDYRGGRGEYPPGGSDATNEQYPARDNHEYERASEILEKYVTHEMEKKQYSLHRFKSCNAGRRNEKAVEDEFNHLSALYNAHPEFSFEILNDLRRELSSKRINVNALQSENDIIRKVAETRVYNQNGNVNKESRNRKRKNIIVRRFSNDDNNIHTQIIIRRNGLGPDDDENEDNAEEGKDGKYNQYENLGRMDDLFPNSIFSGIFKNFFGDNRSEQYRSGGEDSDREAGDDDGEEDHQGGDLLSELNNLFGFGNMGENFFRKKKKSVIGFKTKDTTNMNDGADGEEKKRMNGTSSGTSDDISNAIKEEKDTDIIYLLNKVQKLNDGNLKSFILQSLKNDNVRRILVDALKKGYQSAHEQCRAQGDNKGMYLLQMLKQTGIF</sequence>
<dbReference type="RefSeq" id="XP_008817239.1">
    <property type="nucleotide sequence ID" value="XM_008819017.1"/>
</dbReference>
<keyword evidence="2" id="KW-0732">Signal</keyword>
<feature type="region of interest" description="Disordered" evidence="1">
    <location>
        <begin position="539"/>
        <end position="559"/>
    </location>
</feature>
<dbReference type="AlphaFoldDB" id="W7A3K1"/>
<gene>
    <name evidence="3" type="ORF">C922_03425</name>
</gene>
<name>W7A3K1_9APIC</name>
<dbReference type="InterPro" id="IPR001969">
    <property type="entry name" value="Aspartic_peptidase_AS"/>
</dbReference>
<organism evidence="3 4">
    <name type="scientific">Plasmodium inui San Antonio 1</name>
    <dbReference type="NCBI Taxonomy" id="1237626"/>
    <lineage>
        <taxon>Eukaryota</taxon>
        <taxon>Sar</taxon>
        <taxon>Alveolata</taxon>
        <taxon>Apicomplexa</taxon>
        <taxon>Aconoidasida</taxon>
        <taxon>Haemosporida</taxon>
        <taxon>Plasmodiidae</taxon>
        <taxon>Plasmodium</taxon>
        <taxon>Plasmodium (Plasmodium)</taxon>
    </lineage>
</organism>
<feature type="chain" id="PRO_5004887489" description="Peptidase A2 domain-containing protein" evidence="2">
    <location>
        <begin position="21"/>
        <end position="918"/>
    </location>
</feature>
<feature type="signal peptide" evidence="2">
    <location>
        <begin position="1"/>
        <end position="20"/>
    </location>
</feature>
<feature type="region of interest" description="Disordered" evidence="1">
    <location>
        <begin position="752"/>
        <end position="777"/>
    </location>
</feature>
<evidence type="ECO:0000313" key="4">
    <source>
        <dbReference type="Proteomes" id="UP000030640"/>
    </source>
</evidence>
<evidence type="ECO:0000256" key="1">
    <source>
        <dbReference type="SAM" id="MobiDB-lite"/>
    </source>
</evidence>
<feature type="compositionally biased region" description="Polar residues" evidence="1">
    <location>
        <begin position="828"/>
        <end position="838"/>
    </location>
</feature>
<evidence type="ECO:0008006" key="5">
    <source>
        <dbReference type="Google" id="ProtNLM"/>
    </source>
</evidence>
<feature type="region of interest" description="Disordered" evidence="1">
    <location>
        <begin position="697"/>
        <end position="720"/>
    </location>
</feature>
<dbReference type="Proteomes" id="UP000030640">
    <property type="component" value="Unassembled WGS sequence"/>
</dbReference>
<reference evidence="3 4" key="1">
    <citation type="submission" date="2013-02" db="EMBL/GenBank/DDBJ databases">
        <title>The Genome Sequence of Plasmodium inui San Antonio 1.</title>
        <authorList>
            <consortium name="The Broad Institute Genome Sequencing Platform"/>
            <consortium name="The Broad Institute Genome Sequencing Center for Infectious Disease"/>
            <person name="Neafsey D."/>
            <person name="Cheeseman I."/>
            <person name="Volkman S."/>
            <person name="Adams J."/>
            <person name="Walker B."/>
            <person name="Young S.K."/>
            <person name="Zeng Q."/>
            <person name="Gargeya S."/>
            <person name="Fitzgerald M."/>
            <person name="Haas B."/>
            <person name="Abouelleil A."/>
            <person name="Alvarado L."/>
            <person name="Arachchi H.M."/>
            <person name="Berlin A.M."/>
            <person name="Chapman S.B."/>
            <person name="Dewar J."/>
            <person name="Goldberg J."/>
            <person name="Griggs A."/>
            <person name="Gujja S."/>
            <person name="Hansen M."/>
            <person name="Howarth C."/>
            <person name="Imamovic A."/>
            <person name="Larimer J."/>
            <person name="McCowan C."/>
            <person name="Murphy C."/>
            <person name="Neiman D."/>
            <person name="Pearson M."/>
            <person name="Priest M."/>
            <person name="Roberts A."/>
            <person name="Saif S."/>
            <person name="Shea T."/>
            <person name="Sisk P."/>
            <person name="Sykes S."/>
            <person name="Wortman J."/>
            <person name="Nusbaum C."/>
            <person name="Birren B."/>
        </authorList>
    </citation>
    <scope>NUCLEOTIDE SEQUENCE [LARGE SCALE GENOMIC DNA]</scope>
    <source>
        <strain evidence="3 4">San Antonio 1</strain>
    </source>
</reference>
<feature type="compositionally biased region" description="Acidic residues" evidence="1">
    <location>
        <begin position="703"/>
        <end position="712"/>
    </location>
</feature>
<dbReference type="VEuPathDB" id="PlasmoDB:C922_03425"/>
<dbReference type="GeneID" id="20038699"/>
<proteinExistence type="predicted"/>
<feature type="compositionally biased region" description="Basic and acidic residues" evidence="1">
    <location>
        <begin position="752"/>
        <end position="764"/>
    </location>
</feature>
<dbReference type="GO" id="GO:0004190">
    <property type="term" value="F:aspartic-type endopeptidase activity"/>
    <property type="evidence" value="ECO:0007669"/>
    <property type="project" value="InterPro"/>
</dbReference>
<protein>
    <recommendedName>
        <fullName evidence="5">Peptidase A2 domain-containing protein</fullName>
    </recommendedName>
</protein>
<evidence type="ECO:0000256" key="2">
    <source>
        <dbReference type="SAM" id="SignalP"/>
    </source>
</evidence>
<dbReference type="EMBL" id="KI965473">
    <property type="protein sequence ID" value="EUD66230.1"/>
    <property type="molecule type" value="Genomic_DNA"/>
</dbReference>
<dbReference type="InterPro" id="IPR021109">
    <property type="entry name" value="Peptidase_aspartic_dom_sf"/>
</dbReference>
<feature type="region of interest" description="Disordered" evidence="1">
    <location>
        <begin position="810"/>
        <end position="838"/>
    </location>
</feature>
<dbReference type="PROSITE" id="PS00141">
    <property type="entry name" value="ASP_PROTEASE"/>
    <property type="match status" value="1"/>
</dbReference>
<evidence type="ECO:0000313" key="3">
    <source>
        <dbReference type="EMBL" id="EUD66230.1"/>
    </source>
</evidence>